<evidence type="ECO:0000256" key="6">
    <source>
        <dbReference type="ARBA" id="ARBA00022989"/>
    </source>
</evidence>
<dbReference type="NCBIfam" id="TIGR00155">
    <property type="entry name" value="pqiA_fam"/>
    <property type="match status" value="1"/>
</dbReference>
<keyword evidence="11" id="KW-1185">Reference proteome</keyword>
<name>A0A5B2TCZ6_9PROT</name>
<dbReference type="EMBL" id="VUKA01000008">
    <property type="protein sequence ID" value="KAA2212386.1"/>
    <property type="molecule type" value="Genomic_DNA"/>
</dbReference>
<comment type="similarity">
    <text evidence="2">Belongs to the PqiA family.</text>
</comment>
<organism evidence="10 11">
    <name type="scientific">Teichococcus oryzae</name>
    <dbReference type="NCBI Taxonomy" id="1608942"/>
    <lineage>
        <taxon>Bacteria</taxon>
        <taxon>Pseudomonadati</taxon>
        <taxon>Pseudomonadota</taxon>
        <taxon>Alphaproteobacteria</taxon>
        <taxon>Acetobacterales</taxon>
        <taxon>Roseomonadaceae</taxon>
        <taxon>Roseomonas</taxon>
    </lineage>
</organism>
<protein>
    <submittedName>
        <fullName evidence="10">Paraquat-inducible protein A</fullName>
    </submittedName>
</protein>
<evidence type="ECO:0000256" key="7">
    <source>
        <dbReference type="ARBA" id="ARBA00023136"/>
    </source>
</evidence>
<sequence>MAEPEQRGLASRQSTGTLAGMPVSAPSPLRCDAAGAIPGAGWPPGVIPRECDDCGLLLRMKQEAAGTDSRCPRCGATLRRHHANPLGAPFALAIASLMLCVLTVTMPFLTLRLLGQARDSRIQSGAAAFAQDGLWLLSVIVVVALVLVPLARLLLRLTVLGGLRLRRPPSWLGLPLRWHEHLGAWGMLEVFLFGALVSYTRLVDLAQVELGPAVYGLGAVVLTLVAADAAFEPQAAWDALEARGIGRALPAAPRGQPLSCHCCRKVSRAPEGAPCPRCGTALHRRKPNSVARSWALVIAAAILYVPSNYYPVMTIVTLGRGGPHTILGGVVEFIHTGFWPLALIVFLASVAVPMLKLVGLSVMLLSIHRRSARHLRRKTQLYRVVEALGRWSMIDVFVVSVLIALVRFGSIASIHAEVGAACFGAVVVLTMVAAETFDPRLMWDAAGANDRKEPDRR</sequence>
<keyword evidence="3" id="KW-1003">Cell membrane</keyword>
<evidence type="ECO:0000256" key="4">
    <source>
        <dbReference type="ARBA" id="ARBA00022519"/>
    </source>
</evidence>
<feature type="region of interest" description="Disordered" evidence="8">
    <location>
        <begin position="1"/>
        <end position="21"/>
    </location>
</feature>
<dbReference type="InterPro" id="IPR007498">
    <property type="entry name" value="PqiA-like"/>
</dbReference>
<evidence type="ECO:0000256" key="8">
    <source>
        <dbReference type="SAM" id="MobiDB-lite"/>
    </source>
</evidence>
<accession>A0A5B2TCZ6</accession>
<dbReference type="Pfam" id="PF04403">
    <property type="entry name" value="PqiA"/>
    <property type="match status" value="2"/>
</dbReference>
<evidence type="ECO:0000256" key="5">
    <source>
        <dbReference type="ARBA" id="ARBA00022692"/>
    </source>
</evidence>
<dbReference type="InterPro" id="IPR051800">
    <property type="entry name" value="PqiA-PqiB_transport"/>
</dbReference>
<keyword evidence="4" id="KW-0997">Cell inner membrane</keyword>
<evidence type="ECO:0000256" key="1">
    <source>
        <dbReference type="ARBA" id="ARBA00004429"/>
    </source>
</evidence>
<reference evidence="10 11" key="1">
    <citation type="journal article" date="2015" name="Int. J. Syst. Evol. Microbiol.">
        <title>Roseomonas oryzae sp. nov., isolated from paddy rhizosphere soil.</title>
        <authorList>
            <person name="Ramaprasad E.V."/>
            <person name="Sasikala Ch."/>
            <person name="Ramana Ch.V."/>
        </authorList>
    </citation>
    <scope>NUCLEOTIDE SEQUENCE [LARGE SCALE GENOMIC DNA]</scope>
    <source>
        <strain evidence="10 11">KCTC 42542</strain>
    </source>
</reference>
<evidence type="ECO:0000256" key="3">
    <source>
        <dbReference type="ARBA" id="ARBA00022475"/>
    </source>
</evidence>
<keyword evidence="7 9" id="KW-0472">Membrane</keyword>
<comment type="caution">
    <text evidence="10">The sequence shown here is derived from an EMBL/GenBank/DDBJ whole genome shotgun (WGS) entry which is preliminary data.</text>
</comment>
<feature type="transmembrane region" description="Helical" evidence="9">
    <location>
        <begin position="414"/>
        <end position="434"/>
    </location>
</feature>
<comment type="subcellular location">
    <subcellularLocation>
        <location evidence="1">Cell inner membrane</location>
        <topology evidence="1">Multi-pass membrane protein</topology>
    </subcellularLocation>
</comment>
<evidence type="ECO:0000256" key="9">
    <source>
        <dbReference type="SAM" id="Phobius"/>
    </source>
</evidence>
<feature type="transmembrane region" description="Helical" evidence="9">
    <location>
        <begin position="90"/>
        <end position="114"/>
    </location>
</feature>
<dbReference type="PANTHER" id="PTHR30462">
    <property type="entry name" value="INTERMEMBRANE TRANSPORT PROTEIN PQIB-RELATED"/>
    <property type="match status" value="1"/>
</dbReference>
<feature type="transmembrane region" description="Helical" evidence="9">
    <location>
        <begin position="388"/>
        <end position="408"/>
    </location>
</feature>
<evidence type="ECO:0000313" key="10">
    <source>
        <dbReference type="EMBL" id="KAA2212386.1"/>
    </source>
</evidence>
<dbReference type="Proteomes" id="UP000322110">
    <property type="component" value="Unassembled WGS sequence"/>
</dbReference>
<dbReference type="AlphaFoldDB" id="A0A5B2TCZ6"/>
<feature type="transmembrane region" description="Helical" evidence="9">
    <location>
        <begin position="338"/>
        <end position="367"/>
    </location>
</feature>
<evidence type="ECO:0000256" key="2">
    <source>
        <dbReference type="ARBA" id="ARBA00007555"/>
    </source>
</evidence>
<feature type="transmembrane region" description="Helical" evidence="9">
    <location>
        <begin position="134"/>
        <end position="161"/>
    </location>
</feature>
<dbReference type="InterPro" id="IPR005219">
    <property type="entry name" value="PqiA-like_proteobact"/>
</dbReference>
<dbReference type="PANTHER" id="PTHR30462:SF3">
    <property type="entry name" value="INTERMEMBRANE TRANSPORT PROTEIN PQIA"/>
    <property type="match status" value="1"/>
</dbReference>
<evidence type="ECO:0000313" key="11">
    <source>
        <dbReference type="Proteomes" id="UP000322110"/>
    </source>
</evidence>
<keyword evidence="5 9" id="KW-0812">Transmembrane</keyword>
<keyword evidence="6 9" id="KW-1133">Transmembrane helix</keyword>
<gene>
    <name evidence="10" type="ORF">F0Q34_15200</name>
</gene>
<dbReference type="GO" id="GO:0005886">
    <property type="term" value="C:plasma membrane"/>
    <property type="evidence" value="ECO:0007669"/>
    <property type="project" value="UniProtKB-SubCell"/>
</dbReference>
<proteinExistence type="inferred from homology"/>
<feature type="transmembrane region" description="Helical" evidence="9">
    <location>
        <begin position="294"/>
        <end position="318"/>
    </location>
</feature>